<feature type="domain" description="GH15-like" evidence="1">
    <location>
        <begin position="228"/>
        <end position="591"/>
    </location>
</feature>
<organism evidence="3 4">
    <name type="scientific">Pedobacter terrae</name>
    <dbReference type="NCBI Taxonomy" id="405671"/>
    <lineage>
        <taxon>Bacteria</taxon>
        <taxon>Pseudomonadati</taxon>
        <taxon>Bacteroidota</taxon>
        <taxon>Sphingobacteriia</taxon>
        <taxon>Sphingobacteriales</taxon>
        <taxon>Sphingobacteriaceae</taxon>
        <taxon>Pedobacter</taxon>
    </lineage>
</organism>
<evidence type="ECO:0000259" key="1">
    <source>
        <dbReference type="Pfam" id="PF00723"/>
    </source>
</evidence>
<dbReference type="InterPro" id="IPR012341">
    <property type="entry name" value="6hp_glycosidase-like_sf"/>
</dbReference>
<name>A0A1G7YM43_9SPHI</name>
<dbReference type="EMBL" id="FNCH01000014">
    <property type="protein sequence ID" value="SDG97573.1"/>
    <property type="molecule type" value="Genomic_DNA"/>
</dbReference>
<dbReference type="PANTHER" id="PTHR31616">
    <property type="entry name" value="TREHALASE"/>
    <property type="match status" value="1"/>
</dbReference>
<dbReference type="GO" id="GO:0004553">
    <property type="term" value="F:hydrolase activity, hydrolyzing O-glycosyl compounds"/>
    <property type="evidence" value="ECO:0007669"/>
    <property type="project" value="TreeGrafter"/>
</dbReference>
<dbReference type="SUPFAM" id="SSF48208">
    <property type="entry name" value="Six-hairpin glycosidases"/>
    <property type="match status" value="1"/>
</dbReference>
<dbReference type="InterPro" id="IPR045582">
    <property type="entry name" value="Trehalase-like_N"/>
</dbReference>
<dbReference type="AlphaFoldDB" id="A0A1G7YM43"/>
<dbReference type="InterPro" id="IPR008928">
    <property type="entry name" value="6-hairpin_glycosidase_sf"/>
</dbReference>
<feature type="domain" description="Trehalase-like N-terminal" evidence="2">
    <location>
        <begin position="10"/>
        <end position="190"/>
    </location>
</feature>
<dbReference type="PANTHER" id="PTHR31616:SF0">
    <property type="entry name" value="GLUCAN 1,4-ALPHA-GLUCOSIDASE"/>
    <property type="match status" value="1"/>
</dbReference>
<dbReference type="Pfam" id="PF19291">
    <property type="entry name" value="TREH_N"/>
    <property type="match status" value="1"/>
</dbReference>
<evidence type="ECO:0000313" key="4">
    <source>
        <dbReference type="Proteomes" id="UP000199643"/>
    </source>
</evidence>
<dbReference type="OrthoDB" id="3902805at2"/>
<dbReference type="RefSeq" id="WP_090501921.1">
    <property type="nucleotide sequence ID" value="NZ_FNCH01000014.1"/>
</dbReference>
<evidence type="ECO:0000313" key="3">
    <source>
        <dbReference type="EMBL" id="SDG97573.1"/>
    </source>
</evidence>
<proteinExistence type="predicted"/>
<dbReference type="GO" id="GO:0005975">
    <property type="term" value="P:carbohydrate metabolic process"/>
    <property type="evidence" value="ECO:0007669"/>
    <property type="project" value="InterPro"/>
</dbReference>
<gene>
    <name evidence="3" type="ORF">SAMN05421827_11418</name>
</gene>
<keyword evidence="4" id="KW-1185">Reference proteome</keyword>
<dbReference type="Gene3D" id="1.50.10.10">
    <property type="match status" value="1"/>
</dbReference>
<dbReference type="InterPro" id="IPR011613">
    <property type="entry name" value="GH15-like"/>
</dbReference>
<dbReference type="Proteomes" id="UP000199643">
    <property type="component" value="Unassembled WGS sequence"/>
</dbReference>
<accession>A0A1G7YM43</accession>
<dbReference type="STRING" id="405671.SAMN05421827_11418"/>
<dbReference type="Pfam" id="PF00723">
    <property type="entry name" value="Glyco_hydro_15"/>
    <property type="match status" value="1"/>
</dbReference>
<protein>
    <submittedName>
        <fullName evidence="3">Glucoamylase (Glucan-1,4-alpha-glucosidase), GH15 family</fullName>
    </submittedName>
</protein>
<evidence type="ECO:0000259" key="2">
    <source>
        <dbReference type="Pfam" id="PF19291"/>
    </source>
</evidence>
<reference evidence="4" key="1">
    <citation type="submission" date="2016-10" db="EMBL/GenBank/DDBJ databases">
        <authorList>
            <person name="Varghese N."/>
            <person name="Submissions S."/>
        </authorList>
    </citation>
    <scope>NUCLEOTIDE SEQUENCE [LARGE SCALE GENOMIC DNA]</scope>
    <source>
        <strain evidence="4">DSM 17933</strain>
    </source>
</reference>
<sequence>MAKHKKRPFQPIENYGVIGNLKTVALVSLKGSIDFLCAPKFDSPTVFASMLDSEKGGYFSVEPQLEDFTSKQLYLPGTAVLLTRFFAEQGIAELSDYMPLSKETDFPSAIVRQIKSIRGNITFKVFCVPAFGYTKSKHTVQHENDELVFFSKTEKLTLKLKADVPLHIEKGTGYAEFTLKESETAHIIMEIIEDDKVAAGLAHYKEHGYRKTVDYWRDWINQTTYKGRYDDIIRRSAITLKLLTSAEFGSVVAAPTFGLPETIGGNRNWDYRFTWIRDAAFTMYAFLRLGFFDEATAFMDWIFNLCQKIDLQLVYQIDGSAKIKEIEADQFEGYLSSKPVRIGNEAASQLQIDIYGELIDTVYIYNKSHKPITYEFWTLIEKQVQCVIKQWKKPDHGIWEIRNEKKEFLHTRLMCWVAMDRAIKIAENRSFPYPEQEWHGIRSEIYKDIYHNFWNEKLGAWVQYKGATHVDASALLMPLTHFISPLEPRWLSTMKAIDEELLLDVLVYRYKNGMTKIDGLEGEEGTFNMCSFWFIEALAKSGELERAVENFEKMIGYSNHLLLFSEELGQKGEHLGNFPQAFTHLALISAAVELNKQLSRETG</sequence>